<evidence type="ECO:0000313" key="3">
    <source>
        <dbReference type="Proteomes" id="UP000613580"/>
    </source>
</evidence>
<feature type="region of interest" description="Disordered" evidence="1">
    <location>
        <begin position="595"/>
        <end position="621"/>
    </location>
</feature>
<dbReference type="EMBL" id="JACAZE010000014">
    <property type="protein sequence ID" value="KAF7299864.1"/>
    <property type="molecule type" value="Genomic_DNA"/>
</dbReference>
<dbReference type="OrthoDB" id="2269034at2759"/>
<comment type="caution">
    <text evidence="2">The sequence shown here is derived from an EMBL/GenBank/DDBJ whole genome shotgun (WGS) entry which is preliminary data.</text>
</comment>
<gene>
    <name evidence="2" type="ORF">HMN09_00993500</name>
</gene>
<name>A0A8H6VZF5_MYCCL</name>
<dbReference type="AlphaFoldDB" id="A0A8H6VZF5"/>
<accession>A0A8H6VZF5</accession>
<sequence>MHSLQPNLAFDTLPVEIVAAIFLECIPWQYYNKPHPESPPLVFTRVSQRWRAIAFETTELWRSFKWDLRPWVLESARRIELEEGLNSWISRAANRSLGIRLYVSALPSSFVEPDGRDATLPLSILAALHRAHTLSLELPPWLFEIWNPQGQSLPSLRSLSAKLDNKSLSSILQACQNVLSTLHLLPAPLSFPELFTVPIAAPSLRWLEIEPHISVLDLLRTMRDCPRIVHLFCLQVSDFAGMRSQLEHAHHELRALHLPNLEFLRLDIDCYHGSDGSNNFFRYLGSTPNLSALDIQVEDSGRDNLASNLCNLLERSRSAGAWATRLRYLHYDYGYLPLDLEFLNHLTVLEVLDVDLRYEAKLRTKTDASIDDDLRHGFDTTVVLELLNASEQLQTLWILFFGVLLEEASPEPWQPRPTFLEHLRPFVQNGLDFVIVAENLKVHKAIFSRDPDSHDPTTNGKLFDGSAEDFRAFCWAMYAPPYEIHRQTSPTHGYANVPRLLRVAHVATRHGLHRLRPRALDVFGLCLDQHVDGKQSNFMPQLLVVISNHANSEKRQDVVRRIWKKHDMEFRAAHLEEARHGVCYAVLQAERDSEGWWSQSEEDESFESVSSEMTEEGWEDL</sequence>
<proteinExistence type="predicted"/>
<reference evidence="2" key="1">
    <citation type="submission" date="2020-05" db="EMBL/GenBank/DDBJ databases">
        <title>Mycena genomes resolve the evolution of fungal bioluminescence.</title>
        <authorList>
            <person name="Tsai I.J."/>
        </authorList>
    </citation>
    <scope>NUCLEOTIDE SEQUENCE</scope>
    <source>
        <strain evidence="2">110903Hualien_Pintung</strain>
    </source>
</reference>
<dbReference type="Proteomes" id="UP000613580">
    <property type="component" value="Unassembled WGS sequence"/>
</dbReference>
<organism evidence="2 3">
    <name type="scientific">Mycena chlorophos</name>
    <name type="common">Agaric fungus</name>
    <name type="synonym">Agaricus chlorophos</name>
    <dbReference type="NCBI Taxonomy" id="658473"/>
    <lineage>
        <taxon>Eukaryota</taxon>
        <taxon>Fungi</taxon>
        <taxon>Dikarya</taxon>
        <taxon>Basidiomycota</taxon>
        <taxon>Agaricomycotina</taxon>
        <taxon>Agaricomycetes</taxon>
        <taxon>Agaricomycetidae</taxon>
        <taxon>Agaricales</taxon>
        <taxon>Marasmiineae</taxon>
        <taxon>Mycenaceae</taxon>
        <taxon>Mycena</taxon>
    </lineage>
</organism>
<dbReference type="SUPFAM" id="SSF52047">
    <property type="entry name" value="RNI-like"/>
    <property type="match status" value="1"/>
</dbReference>
<evidence type="ECO:0000313" key="2">
    <source>
        <dbReference type="EMBL" id="KAF7299864.1"/>
    </source>
</evidence>
<keyword evidence="3" id="KW-1185">Reference proteome</keyword>
<evidence type="ECO:0000256" key="1">
    <source>
        <dbReference type="SAM" id="MobiDB-lite"/>
    </source>
</evidence>
<protein>
    <submittedName>
        <fullName evidence="2">F-box domain-containing protein</fullName>
    </submittedName>
</protein>